<reference evidence="2 3" key="1">
    <citation type="submission" date="2018-09" db="EMBL/GenBank/DDBJ databases">
        <title>Genomic investigation of the strawberry pathogen Phytophthora fragariae indicates pathogenicity is determined by transcriptional variation in three key races.</title>
        <authorList>
            <person name="Adams T.M."/>
            <person name="Armitage A.D."/>
            <person name="Sobczyk M.K."/>
            <person name="Bates H.J."/>
            <person name="Dunwell J.M."/>
            <person name="Nellist C.F."/>
            <person name="Harrison R.J."/>
        </authorList>
    </citation>
    <scope>NUCLEOTIDE SEQUENCE [LARGE SCALE GENOMIC DNA]</scope>
    <source>
        <strain evidence="2 3">BC-23</strain>
    </source>
</reference>
<evidence type="ECO:0000313" key="3">
    <source>
        <dbReference type="Proteomes" id="UP000476176"/>
    </source>
</evidence>
<feature type="compositionally biased region" description="Low complexity" evidence="1">
    <location>
        <begin position="14"/>
        <end position="24"/>
    </location>
</feature>
<sequence length="50" mass="5161">MADASTYTDDTVADSSGTVGGSSSSDDDERSNQQELTARGRSESQCQLSG</sequence>
<proteinExistence type="predicted"/>
<organism evidence="2 3">
    <name type="scientific">Phytophthora fragariae</name>
    <dbReference type="NCBI Taxonomy" id="53985"/>
    <lineage>
        <taxon>Eukaryota</taxon>
        <taxon>Sar</taxon>
        <taxon>Stramenopiles</taxon>
        <taxon>Oomycota</taxon>
        <taxon>Peronosporomycetes</taxon>
        <taxon>Peronosporales</taxon>
        <taxon>Peronosporaceae</taxon>
        <taxon>Phytophthora</taxon>
    </lineage>
</organism>
<dbReference type="AlphaFoldDB" id="A0A6G0N195"/>
<gene>
    <name evidence="2" type="ORF">PF004_g22027</name>
</gene>
<evidence type="ECO:0000256" key="1">
    <source>
        <dbReference type="SAM" id="MobiDB-lite"/>
    </source>
</evidence>
<name>A0A6G0N195_9STRA</name>
<evidence type="ECO:0000313" key="2">
    <source>
        <dbReference type="EMBL" id="KAE9190024.1"/>
    </source>
</evidence>
<dbReference type="EMBL" id="QXGC01002155">
    <property type="protein sequence ID" value="KAE9190024.1"/>
    <property type="molecule type" value="Genomic_DNA"/>
</dbReference>
<dbReference type="Proteomes" id="UP000476176">
    <property type="component" value="Unassembled WGS sequence"/>
</dbReference>
<accession>A0A6G0N195</accession>
<protein>
    <submittedName>
        <fullName evidence="2">Uncharacterized protein</fullName>
    </submittedName>
</protein>
<feature type="region of interest" description="Disordered" evidence="1">
    <location>
        <begin position="1"/>
        <end position="50"/>
    </location>
</feature>
<comment type="caution">
    <text evidence="2">The sequence shown here is derived from an EMBL/GenBank/DDBJ whole genome shotgun (WGS) entry which is preliminary data.</text>
</comment>